<dbReference type="InterPro" id="IPR031709">
    <property type="entry name" value="PutAbiC"/>
</dbReference>
<dbReference type="Pfam" id="PF16872">
    <property type="entry name" value="putAbiC"/>
    <property type="match status" value="1"/>
</dbReference>
<dbReference type="Proteomes" id="UP000028007">
    <property type="component" value="Unassembled WGS sequence"/>
</dbReference>
<dbReference type="EMBL" id="JNFF01000008">
    <property type="protein sequence ID" value="KEQ31648.1"/>
    <property type="molecule type" value="Genomic_DNA"/>
</dbReference>
<organism evidence="1 2">
    <name type="scientific">Pedobacter antarcticus 4BY</name>
    <dbReference type="NCBI Taxonomy" id="1358423"/>
    <lineage>
        <taxon>Bacteria</taxon>
        <taxon>Pseudomonadati</taxon>
        <taxon>Bacteroidota</taxon>
        <taxon>Sphingobacteriia</taxon>
        <taxon>Sphingobacteriales</taxon>
        <taxon>Sphingobacteriaceae</taxon>
        <taxon>Pedobacter</taxon>
    </lineage>
</organism>
<protein>
    <recommendedName>
        <fullName evidence="3">Phage abortive infection protein</fullName>
    </recommendedName>
</protein>
<reference evidence="1 2" key="1">
    <citation type="journal article" date="1992" name="Int. J. Syst. Bacteriol.">
        <title>Sphingobacterium antarcticus sp. nov. a Psychrotrophic Bacterium from the Soils of Schirmacher Oasis, Antarctica.</title>
        <authorList>
            <person name="Shivaji S."/>
            <person name="Ray M.K."/>
            <person name="Rao N.S."/>
            <person name="Saiserr L."/>
            <person name="Jagannadham M.V."/>
            <person name="Kumar G.S."/>
            <person name="Reddy G."/>
            <person name="Bhargava P.M."/>
        </authorList>
    </citation>
    <scope>NUCLEOTIDE SEQUENCE [LARGE SCALE GENOMIC DNA]</scope>
    <source>
        <strain evidence="1 2">4BY</strain>
    </source>
</reference>
<name>A0A081PLS5_9SPHI</name>
<evidence type="ECO:0008006" key="3">
    <source>
        <dbReference type="Google" id="ProtNLM"/>
    </source>
</evidence>
<accession>A0A081PLS5</accession>
<comment type="caution">
    <text evidence="1">The sequence shown here is derived from an EMBL/GenBank/DDBJ whole genome shotgun (WGS) entry which is preliminary data.</text>
</comment>
<dbReference type="RefSeq" id="WP_037437828.1">
    <property type="nucleotide sequence ID" value="NZ_JNFF01000008.1"/>
</dbReference>
<dbReference type="eggNOG" id="ENOG502ZC5Q">
    <property type="taxonomic scope" value="Bacteria"/>
</dbReference>
<gene>
    <name evidence="1" type="ORF">N180_15530</name>
</gene>
<evidence type="ECO:0000313" key="1">
    <source>
        <dbReference type="EMBL" id="KEQ31648.1"/>
    </source>
</evidence>
<keyword evidence="2" id="KW-1185">Reference proteome</keyword>
<sequence>MTEQRAKIRELYDFKRKAVIKKPTLSANELNYLARNDYMKYYGGHQHRLGHYFRHLFQTYKYLHYHPNLNMKEKYFYGKTLRAQLSTYEQALLFINSISTVGMKWELLAEYKEKSGMNLERIFKLRRDNHLITRYNLIKNLPGESSFGFKYRTYYPSIKYESEE</sequence>
<evidence type="ECO:0000313" key="2">
    <source>
        <dbReference type="Proteomes" id="UP000028007"/>
    </source>
</evidence>
<proteinExistence type="predicted"/>
<dbReference type="OrthoDB" id="6678638at2"/>
<dbReference type="AlphaFoldDB" id="A0A081PLS5"/>